<dbReference type="GO" id="GO:0016579">
    <property type="term" value="P:protein deubiquitination"/>
    <property type="evidence" value="ECO:0007669"/>
    <property type="project" value="TreeGrafter"/>
</dbReference>
<dbReference type="InterPro" id="IPR036959">
    <property type="entry name" value="Peptidase_C12_UCH_sf"/>
</dbReference>
<comment type="caution">
    <text evidence="10">The sequence shown here is derived from an EMBL/GenBank/DDBJ whole genome shotgun (WGS) entry which is preliminary data.</text>
</comment>
<feature type="domain" description="UCH catalytic" evidence="9">
    <location>
        <begin position="8"/>
        <end position="214"/>
    </location>
</feature>
<comment type="similarity">
    <text evidence="2 8">Belongs to the peptidase C12 family.</text>
</comment>
<keyword evidence="11" id="KW-1185">Reference proteome</keyword>
<dbReference type="STRING" id="101127.A0A1X2GVC9"/>
<evidence type="ECO:0000256" key="7">
    <source>
        <dbReference type="ARBA" id="ARBA00022807"/>
    </source>
</evidence>
<evidence type="ECO:0000256" key="4">
    <source>
        <dbReference type="ARBA" id="ARBA00022670"/>
    </source>
</evidence>
<proteinExistence type="inferred from homology"/>
<reference evidence="10 11" key="1">
    <citation type="submission" date="2016-07" db="EMBL/GenBank/DDBJ databases">
        <title>Pervasive Adenine N6-methylation of Active Genes in Fungi.</title>
        <authorList>
            <consortium name="DOE Joint Genome Institute"/>
            <person name="Mondo S.J."/>
            <person name="Dannebaum R.O."/>
            <person name="Kuo R.C."/>
            <person name="Labutti K."/>
            <person name="Haridas S."/>
            <person name="Kuo A."/>
            <person name="Salamov A."/>
            <person name="Ahrendt S.R."/>
            <person name="Lipzen A."/>
            <person name="Sullivan W."/>
            <person name="Andreopoulos W.B."/>
            <person name="Clum A."/>
            <person name="Lindquist E."/>
            <person name="Daum C."/>
            <person name="Ramamoorthy G.K."/>
            <person name="Gryganskyi A."/>
            <person name="Culley D."/>
            <person name="Magnuson J.K."/>
            <person name="James T.Y."/>
            <person name="O'Malley M.A."/>
            <person name="Stajich J.E."/>
            <person name="Spatafora J.W."/>
            <person name="Visel A."/>
            <person name="Grigoriev I.V."/>
        </authorList>
    </citation>
    <scope>NUCLEOTIDE SEQUENCE [LARGE SCALE GENOMIC DNA]</scope>
    <source>
        <strain evidence="10 11">NRRL 3301</strain>
    </source>
</reference>
<evidence type="ECO:0000256" key="6">
    <source>
        <dbReference type="ARBA" id="ARBA00022801"/>
    </source>
</evidence>
<evidence type="ECO:0000259" key="9">
    <source>
        <dbReference type="PROSITE" id="PS52048"/>
    </source>
</evidence>
<evidence type="ECO:0000256" key="3">
    <source>
        <dbReference type="ARBA" id="ARBA00012759"/>
    </source>
</evidence>
<dbReference type="PROSITE" id="PS52048">
    <property type="entry name" value="UCH_DOMAIN"/>
    <property type="match status" value="1"/>
</dbReference>
<keyword evidence="7" id="KW-0788">Thiol protease</keyword>
<dbReference type="Proteomes" id="UP000242146">
    <property type="component" value="Unassembled WGS sequence"/>
</dbReference>
<comment type="catalytic activity">
    <reaction evidence="1">
        <text>Thiol-dependent hydrolysis of ester, thioester, amide, peptide and isopeptide bonds formed by the C-terminal Gly of ubiquitin (a 76-residue protein attached to proteins as an intracellular targeting signal).</text>
        <dbReference type="EC" id="3.4.19.12"/>
    </reaction>
</comment>
<evidence type="ECO:0000256" key="5">
    <source>
        <dbReference type="ARBA" id="ARBA00022786"/>
    </source>
</evidence>
<dbReference type="InterPro" id="IPR038765">
    <property type="entry name" value="Papain-like_cys_pep_sf"/>
</dbReference>
<dbReference type="Pfam" id="PF01088">
    <property type="entry name" value="Peptidase_C12"/>
    <property type="match status" value="1"/>
</dbReference>
<accession>A0A1X2GVC9</accession>
<evidence type="ECO:0000313" key="11">
    <source>
        <dbReference type="Proteomes" id="UP000242146"/>
    </source>
</evidence>
<evidence type="ECO:0000256" key="8">
    <source>
        <dbReference type="PROSITE-ProRule" id="PRU01393"/>
    </source>
</evidence>
<organism evidence="10 11">
    <name type="scientific">Hesseltinella vesiculosa</name>
    <dbReference type="NCBI Taxonomy" id="101127"/>
    <lineage>
        <taxon>Eukaryota</taxon>
        <taxon>Fungi</taxon>
        <taxon>Fungi incertae sedis</taxon>
        <taxon>Mucoromycota</taxon>
        <taxon>Mucoromycotina</taxon>
        <taxon>Mucoromycetes</taxon>
        <taxon>Mucorales</taxon>
        <taxon>Cunninghamellaceae</taxon>
        <taxon>Hesseltinella</taxon>
    </lineage>
</organism>
<dbReference type="EC" id="3.4.19.12" evidence="3"/>
<evidence type="ECO:0000313" key="10">
    <source>
        <dbReference type="EMBL" id="ORX61987.1"/>
    </source>
</evidence>
<evidence type="ECO:0000256" key="2">
    <source>
        <dbReference type="ARBA" id="ARBA00009326"/>
    </source>
</evidence>
<dbReference type="SUPFAM" id="SSF54001">
    <property type="entry name" value="Cysteine proteinases"/>
    <property type="match status" value="1"/>
</dbReference>
<name>A0A1X2GVC9_9FUNG</name>
<protein>
    <recommendedName>
        <fullName evidence="3">ubiquitinyl hydrolase 1</fullName>
        <ecNumber evidence="3">3.4.19.12</ecNumber>
    </recommendedName>
</protein>
<dbReference type="GO" id="GO:0005737">
    <property type="term" value="C:cytoplasm"/>
    <property type="evidence" value="ECO:0007669"/>
    <property type="project" value="TreeGrafter"/>
</dbReference>
<comment type="caution">
    <text evidence="8">Lacks conserved residue(s) required for the propagation of feature annotation.</text>
</comment>
<dbReference type="PANTHER" id="PTHR10589">
    <property type="entry name" value="UBIQUITIN CARBOXYL-TERMINAL HYDROLASE"/>
    <property type="match status" value="1"/>
</dbReference>
<sequence>MAREDTLEWLQVDPDSSLLTELCVHLGAQGVQVEPLTSVNRCSLFDQQPVFGIILFLHHQARPSKDDMTATNDRLYFANQVIHDAYAVHALLSVLLNCEIQLDKTLVDFKQFTRDFSPVDKGLSLGSSQVIRECYNNVARLQVNQAKQRQPYHYISYIPFQGYLWELDGFKNGPSRLGPCTEKNWLDLLHSELTRKTESHQRQNISYSMWSLIQDRRQILQRKLVAQRYQKESIERNMDVIQPRWRALPDVRHWEDEFRHVILNNKHNVRGIRVSSELLTYCQKIEDLDEDEWPVIEEQTSFKAWVDYWIQTQDTLLRLYNRLGQEDEKHENYRKDTTRRQHDYMPFVKSYIEALHSSGHLAPLLANPNKHAMNYSMIRI</sequence>
<dbReference type="Pfam" id="PF18031">
    <property type="entry name" value="UCH_C"/>
    <property type="match status" value="1"/>
</dbReference>
<dbReference type="GO" id="GO:0006511">
    <property type="term" value="P:ubiquitin-dependent protein catabolic process"/>
    <property type="evidence" value="ECO:0007669"/>
    <property type="project" value="InterPro"/>
</dbReference>
<dbReference type="AlphaFoldDB" id="A0A1X2GVC9"/>
<keyword evidence="4" id="KW-0645">Protease</keyword>
<dbReference type="InterPro" id="IPR041507">
    <property type="entry name" value="UCH_C"/>
</dbReference>
<dbReference type="OrthoDB" id="1924260at2759"/>
<keyword evidence="6" id="KW-0378">Hydrolase</keyword>
<dbReference type="EMBL" id="MCGT01000002">
    <property type="protein sequence ID" value="ORX61987.1"/>
    <property type="molecule type" value="Genomic_DNA"/>
</dbReference>
<dbReference type="Gene3D" id="1.20.58.860">
    <property type="match status" value="1"/>
</dbReference>
<dbReference type="PANTHER" id="PTHR10589:SF16">
    <property type="entry name" value="UBIQUITIN CARBOXYL-TERMINAL HYDROLASE ISOZYME L5"/>
    <property type="match status" value="1"/>
</dbReference>
<keyword evidence="5" id="KW-0833">Ubl conjugation pathway</keyword>
<gene>
    <name evidence="10" type="ORF">DM01DRAFT_1069816</name>
</gene>
<dbReference type="Gene3D" id="3.40.532.10">
    <property type="entry name" value="Peptidase C12, ubiquitin carboxyl-terminal hydrolase"/>
    <property type="match status" value="1"/>
</dbReference>
<dbReference type="InterPro" id="IPR001578">
    <property type="entry name" value="Peptidase_C12_UCH"/>
</dbReference>
<dbReference type="GO" id="GO:0004843">
    <property type="term" value="F:cysteine-type deubiquitinase activity"/>
    <property type="evidence" value="ECO:0007669"/>
    <property type="project" value="UniProtKB-EC"/>
</dbReference>
<evidence type="ECO:0000256" key="1">
    <source>
        <dbReference type="ARBA" id="ARBA00000707"/>
    </source>
</evidence>